<dbReference type="PANTHER" id="PTHR16301:SF20">
    <property type="entry name" value="IMPACT FAMILY MEMBER YIGZ"/>
    <property type="match status" value="1"/>
</dbReference>
<dbReference type="GO" id="GO:0032561">
    <property type="term" value="F:guanyl ribonucleotide binding"/>
    <property type="evidence" value="ECO:0007669"/>
    <property type="project" value="UniProtKB-ARBA"/>
</dbReference>
<dbReference type="OrthoDB" id="9813771at2"/>
<evidence type="ECO:0000313" key="5">
    <source>
        <dbReference type="Proteomes" id="UP000580517"/>
    </source>
</evidence>
<organism evidence="4 5">
    <name type="scientific">Allopusillimonas soli</name>
    <dbReference type="NCBI Taxonomy" id="659016"/>
    <lineage>
        <taxon>Bacteria</taxon>
        <taxon>Pseudomonadati</taxon>
        <taxon>Pseudomonadota</taxon>
        <taxon>Betaproteobacteria</taxon>
        <taxon>Burkholderiales</taxon>
        <taxon>Alcaligenaceae</taxon>
        <taxon>Allopusillimonas</taxon>
    </lineage>
</organism>
<dbReference type="SUPFAM" id="SSF54980">
    <property type="entry name" value="EF-G C-terminal domain-like"/>
    <property type="match status" value="1"/>
</dbReference>
<dbReference type="Proteomes" id="UP000580517">
    <property type="component" value="Unassembled WGS sequence"/>
</dbReference>
<keyword evidence="5" id="KW-1185">Reference proteome</keyword>
<dbReference type="InterPro" id="IPR035647">
    <property type="entry name" value="EFG_III/V"/>
</dbReference>
<comment type="caution">
    <text evidence="4">The sequence shown here is derived from an EMBL/GenBank/DDBJ whole genome shotgun (WGS) entry which is preliminary data.</text>
</comment>
<accession>A0A853FAG9</accession>
<evidence type="ECO:0000259" key="2">
    <source>
        <dbReference type="Pfam" id="PF01205"/>
    </source>
</evidence>
<dbReference type="Pfam" id="PF09186">
    <property type="entry name" value="DUF1949"/>
    <property type="match status" value="1"/>
</dbReference>
<dbReference type="PANTHER" id="PTHR16301">
    <property type="entry name" value="IMPACT-RELATED"/>
    <property type="match status" value="1"/>
</dbReference>
<dbReference type="SUPFAM" id="SSF54211">
    <property type="entry name" value="Ribosomal protein S5 domain 2-like"/>
    <property type="match status" value="1"/>
</dbReference>
<name>A0A853FAG9_9BURK</name>
<comment type="similarity">
    <text evidence="1">Belongs to the IMPACT family.</text>
</comment>
<sequence length="200" mass="21843">MADTYTLAGLATHHEEIRKSRFVALADAVQAPDAALAFIDKHRVADASHHCWAYRIGQQYRFSDDGEPSGTAGRPILQAIDGQQCDCVVVLVRRWFGGIKLGAGGLTRAYGNTAAQCLRLAEKVLIVDEIFVTGECGFGDMARVRARLTAQGVRFVEEVFGSDGVSWRMAMPRGHADALSRMFADMTRGQGRWRPDAAAD</sequence>
<gene>
    <name evidence="4" type="ORF">H0A68_06935</name>
</gene>
<dbReference type="GO" id="GO:0017111">
    <property type="term" value="F:ribonucleoside triphosphate phosphatase activity"/>
    <property type="evidence" value="ECO:0007669"/>
    <property type="project" value="UniProtKB-ARBA"/>
</dbReference>
<dbReference type="RefSeq" id="WP_129968560.1">
    <property type="nucleotide sequence ID" value="NZ_JACCEW010000002.1"/>
</dbReference>
<dbReference type="AlphaFoldDB" id="A0A853FAG9"/>
<evidence type="ECO:0000313" key="4">
    <source>
        <dbReference type="EMBL" id="NYT36602.1"/>
    </source>
</evidence>
<dbReference type="Gene3D" id="3.30.230.30">
    <property type="entry name" value="Impact, N-terminal domain"/>
    <property type="match status" value="1"/>
</dbReference>
<evidence type="ECO:0000259" key="3">
    <source>
        <dbReference type="Pfam" id="PF09186"/>
    </source>
</evidence>
<evidence type="ECO:0000256" key="1">
    <source>
        <dbReference type="ARBA" id="ARBA00007665"/>
    </source>
</evidence>
<dbReference type="EMBL" id="JACCEW010000002">
    <property type="protein sequence ID" value="NYT36602.1"/>
    <property type="molecule type" value="Genomic_DNA"/>
</dbReference>
<dbReference type="Gene3D" id="3.30.70.240">
    <property type="match status" value="1"/>
</dbReference>
<dbReference type="InterPro" id="IPR001498">
    <property type="entry name" value="Impact_N"/>
</dbReference>
<proteinExistence type="inferred from homology"/>
<dbReference type="InterPro" id="IPR023582">
    <property type="entry name" value="Impact"/>
</dbReference>
<dbReference type="InterPro" id="IPR020568">
    <property type="entry name" value="Ribosomal_Su5_D2-typ_SF"/>
</dbReference>
<feature type="domain" description="UPF0029" evidence="3">
    <location>
        <begin position="135"/>
        <end position="190"/>
    </location>
</feature>
<dbReference type="GO" id="GO:0005737">
    <property type="term" value="C:cytoplasm"/>
    <property type="evidence" value="ECO:0007669"/>
    <property type="project" value="TreeGrafter"/>
</dbReference>
<dbReference type="Pfam" id="PF01205">
    <property type="entry name" value="Impact_N"/>
    <property type="match status" value="1"/>
</dbReference>
<dbReference type="InterPro" id="IPR036956">
    <property type="entry name" value="Impact_N_sf"/>
</dbReference>
<dbReference type="InterPro" id="IPR015269">
    <property type="entry name" value="UPF0029_Impact_C"/>
</dbReference>
<dbReference type="GO" id="GO:0006446">
    <property type="term" value="P:regulation of translational initiation"/>
    <property type="evidence" value="ECO:0007669"/>
    <property type="project" value="TreeGrafter"/>
</dbReference>
<feature type="domain" description="Impact N-terminal" evidence="2">
    <location>
        <begin position="18"/>
        <end position="118"/>
    </location>
</feature>
<protein>
    <submittedName>
        <fullName evidence="4">YigZ family protein</fullName>
    </submittedName>
</protein>
<reference evidence="4 5" key="1">
    <citation type="submission" date="2020-07" db="EMBL/GenBank/DDBJ databases">
        <title>Taxonomic revisions and descriptions of new bacterial species based on genomic comparisons in the high-G+C-content subgroup of the family Alcaligenaceae.</title>
        <authorList>
            <person name="Szabo A."/>
            <person name="Felfoldi T."/>
        </authorList>
    </citation>
    <scope>NUCLEOTIDE SEQUENCE [LARGE SCALE GENOMIC DNA]</scope>
    <source>
        <strain evidence="4 5">DSM 25264</strain>
    </source>
</reference>